<name>A0ABT6CGR2_9SPHN</name>
<evidence type="ECO:0000313" key="3">
    <source>
        <dbReference type="Proteomes" id="UP001222770"/>
    </source>
</evidence>
<evidence type="ECO:0000256" key="1">
    <source>
        <dbReference type="SAM" id="MobiDB-lite"/>
    </source>
</evidence>
<dbReference type="RefSeq" id="WP_277276475.1">
    <property type="nucleotide sequence ID" value="NZ_JAROCY010000006.1"/>
</dbReference>
<dbReference type="EMBL" id="JAROCY010000006">
    <property type="protein sequence ID" value="MDF8333111.1"/>
    <property type="molecule type" value="Genomic_DNA"/>
</dbReference>
<feature type="region of interest" description="Disordered" evidence="1">
    <location>
        <begin position="54"/>
        <end position="77"/>
    </location>
</feature>
<gene>
    <name evidence="2" type="ORF">POM99_07865</name>
</gene>
<reference evidence="2 3" key="1">
    <citation type="submission" date="2023-03" db="EMBL/GenBank/DDBJ databases">
        <title>Novosphingobium cyanobacteriorum sp. nov., isolated from a eutrophic reservoir during the Microcystis bloom period.</title>
        <authorList>
            <person name="Kang M."/>
            <person name="Le V."/>
            <person name="Ko S.-R."/>
            <person name="Lee S.-A."/>
            <person name="Ahn C.-Y."/>
        </authorList>
    </citation>
    <scope>NUCLEOTIDE SEQUENCE [LARGE SCALE GENOMIC DNA]</scope>
    <source>
        <strain evidence="2 3">HBC54</strain>
    </source>
</reference>
<protein>
    <submittedName>
        <fullName evidence="2">Uncharacterized protein</fullName>
    </submittedName>
</protein>
<feature type="region of interest" description="Disordered" evidence="1">
    <location>
        <begin position="91"/>
        <end position="124"/>
    </location>
</feature>
<feature type="compositionally biased region" description="Basic and acidic residues" evidence="1">
    <location>
        <begin position="1"/>
        <end position="11"/>
    </location>
</feature>
<accession>A0ABT6CGR2</accession>
<organism evidence="2 3">
    <name type="scientific">Novosphingobium cyanobacteriorum</name>
    <dbReference type="NCBI Taxonomy" id="3024215"/>
    <lineage>
        <taxon>Bacteria</taxon>
        <taxon>Pseudomonadati</taxon>
        <taxon>Pseudomonadota</taxon>
        <taxon>Alphaproteobacteria</taxon>
        <taxon>Sphingomonadales</taxon>
        <taxon>Sphingomonadaceae</taxon>
        <taxon>Novosphingobium</taxon>
    </lineage>
</organism>
<feature type="compositionally biased region" description="Acidic residues" evidence="1">
    <location>
        <begin position="102"/>
        <end position="117"/>
    </location>
</feature>
<feature type="region of interest" description="Disordered" evidence="1">
    <location>
        <begin position="1"/>
        <end position="37"/>
    </location>
</feature>
<keyword evidence="3" id="KW-1185">Reference proteome</keyword>
<comment type="caution">
    <text evidence="2">The sequence shown here is derived from an EMBL/GenBank/DDBJ whole genome shotgun (WGS) entry which is preliminary data.</text>
</comment>
<proteinExistence type="predicted"/>
<evidence type="ECO:0000313" key="2">
    <source>
        <dbReference type="EMBL" id="MDF8333111.1"/>
    </source>
</evidence>
<sequence>MTDRPRPHAGPDEETTSENFIQRDLAPETHNDEQDDETAQAQFLADEALGRATTVFGSDEETERVGDDADEIGGTTPDIVDHMKQMVSSGRIDMGAFRGERSDDDEEGYYGEGGIDDDTPRGAP</sequence>
<dbReference type="Proteomes" id="UP001222770">
    <property type="component" value="Unassembled WGS sequence"/>
</dbReference>